<dbReference type="OrthoDB" id="1524368at2"/>
<dbReference type="SUPFAM" id="SSF55961">
    <property type="entry name" value="Bet v1-like"/>
    <property type="match status" value="1"/>
</dbReference>
<comment type="caution">
    <text evidence="1">The sequence shown here is derived from an EMBL/GenBank/DDBJ whole genome shotgun (WGS) entry which is preliminary data.</text>
</comment>
<dbReference type="Pfam" id="PF10604">
    <property type="entry name" value="Polyketide_cyc2"/>
    <property type="match status" value="1"/>
</dbReference>
<keyword evidence="2" id="KW-1185">Reference proteome</keyword>
<dbReference type="Proteomes" id="UP000318416">
    <property type="component" value="Unassembled WGS sequence"/>
</dbReference>
<evidence type="ECO:0000313" key="1">
    <source>
        <dbReference type="EMBL" id="TWE19286.1"/>
    </source>
</evidence>
<gene>
    <name evidence="1" type="ORF">FB465_4402</name>
</gene>
<dbReference type="EMBL" id="VIVR01000001">
    <property type="protein sequence ID" value="TWE19286.1"/>
    <property type="molecule type" value="Genomic_DNA"/>
</dbReference>
<sequence length="149" mass="16622">MSAIKESVDISRRPEDVYSYVTDPSHLTEWQESAVSVQPLGDTPMGVGSRMVVTRRIGHREFPMTMEVTEFDPPRTWHLRGVDGPVRGNVHGTVEPLGDGERSRVTLDLDFEAHGMGKLLVPLIVRPHARKEMPRNEQKLKGLLESGAA</sequence>
<organism evidence="1 2">
    <name type="scientific">Kitasatospora atroaurantiaca</name>
    <dbReference type="NCBI Taxonomy" id="285545"/>
    <lineage>
        <taxon>Bacteria</taxon>
        <taxon>Bacillati</taxon>
        <taxon>Actinomycetota</taxon>
        <taxon>Actinomycetes</taxon>
        <taxon>Kitasatosporales</taxon>
        <taxon>Streptomycetaceae</taxon>
        <taxon>Kitasatospora</taxon>
    </lineage>
</organism>
<dbReference type="InterPro" id="IPR023393">
    <property type="entry name" value="START-like_dom_sf"/>
</dbReference>
<evidence type="ECO:0000313" key="2">
    <source>
        <dbReference type="Proteomes" id="UP000318416"/>
    </source>
</evidence>
<dbReference type="Gene3D" id="3.30.530.20">
    <property type="match status" value="1"/>
</dbReference>
<dbReference type="RefSeq" id="WP_145792961.1">
    <property type="nucleotide sequence ID" value="NZ_BAAABR010000033.1"/>
</dbReference>
<proteinExistence type="predicted"/>
<protein>
    <submittedName>
        <fullName evidence="1">Carbon monoxide dehydrogenase subunit G</fullName>
    </submittedName>
</protein>
<dbReference type="InterPro" id="IPR019587">
    <property type="entry name" value="Polyketide_cyclase/dehydratase"/>
</dbReference>
<dbReference type="AlphaFoldDB" id="A0A561EUJ4"/>
<accession>A0A561EUJ4</accession>
<reference evidence="1 2" key="1">
    <citation type="submission" date="2019-06" db="EMBL/GenBank/DDBJ databases">
        <title>Sequencing the genomes of 1000 actinobacteria strains.</title>
        <authorList>
            <person name="Klenk H.-P."/>
        </authorList>
    </citation>
    <scope>NUCLEOTIDE SEQUENCE [LARGE SCALE GENOMIC DNA]</scope>
    <source>
        <strain evidence="1 2">DSM 41649</strain>
    </source>
</reference>
<name>A0A561EUJ4_9ACTN</name>